<dbReference type="InterPro" id="IPR015943">
    <property type="entry name" value="WD40/YVTN_repeat-like_dom_sf"/>
</dbReference>
<dbReference type="PRINTS" id="PR00344">
    <property type="entry name" value="BCTRLSENSOR"/>
</dbReference>
<dbReference type="InterPro" id="IPR005467">
    <property type="entry name" value="His_kinase_dom"/>
</dbReference>
<evidence type="ECO:0000313" key="11">
    <source>
        <dbReference type="EMBL" id="MCV9387025.1"/>
    </source>
</evidence>
<dbReference type="Pfam" id="PF02518">
    <property type="entry name" value="HATPase_c"/>
    <property type="match status" value="1"/>
</dbReference>
<evidence type="ECO:0000256" key="3">
    <source>
        <dbReference type="ARBA" id="ARBA00022553"/>
    </source>
</evidence>
<dbReference type="PROSITE" id="PS01124">
    <property type="entry name" value="HTH_ARAC_FAMILY_2"/>
    <property type="match status" value="1"/>
</dbReference>
<dbReference type="Gene3D" id="1.10.287.130">
    <property type="match status" value="1"/>
</dbReference>
<dbReference type="InterPro" id="IPR011123">
    <property type="entry name" value="Y_Y_Y"/>
</dbReference>
<dbReference type="CDD" id="cd17574">
    <property type="entry name" value="REC_OmpR"/>
    <property type="match status" value="1"/>
</dbReference>
<dbReference type="Pfam" id="PF07494">
    <property type="entry name" value="Reg_prop"/>
    <property type="match status" value="3"/>
</dbReference>
<comment type="catalytic activity">
    <reaction evidence="1">
        <text>ATP + protein L-histidine = ADP + protein N-phospho-L-histidine.</text>
        <dbReference type="EC" id="2.7.13.3"/>
    </reaction>
</comment>
<dbReference type="SUPFAM" id="SSF55874">
    <property type="entry name" value="ATPase domain of HSP90 chaperone/DNA topoisomerase II/histidine kinase"/>
    <property type="match status" value="1"/>
</dbReference>
<dbReference type="Proteomes" id="UP001300692">
    <property type="component" value="Unassembled WGS sequence"/>
</dbReference>
<evidence type="ECO:0000256" key="1">
    <source>
        <dbReference type="ARBA" id="ARBA00000085"/>
    </source>
</evidence>
<evidence type="ECO:0000256" key="5">
    <source>
        <dbReference type="ARBA" id="ARBA00023163"/>
    </source>
</evidence>
<dbReference type="InterPro" id="IPR003594">
    <property type="entry name" value="HATPase_dom"/>
</dbReference>
<evidence type="ECO:0000259" key="8">
    <source>
        <dbReference type="PROSITE" id="PS01124"/>
    </source>
</evidence>
<dbReference type="SUPFAM" id="SSF52172">
    <property type="entry name" value="CheY-like"/>
    <property type="match status" value="1"/>
</dbReference>
<feature type="domain" description="HTH araC/xylS-type" evidence="8">
    <location>
        <begin position="1242"/>
        <end position="1341"/>
    </location>
</feature>
<protein>
    <recommendedName>
        <fullName evidence="2">histidine kinase</fullName>
        <ecNumber evidence="2">2.7.13.3</ecNumber>
    </recommendedName>
</protein>
<feature type="domain" description="Histidine kinase" evidence="9">
    <location>
        <begin position="829"/>
        <end position="1052"/>
    </location>
</feature>
<dbReference type="PROSITE" id="PS50109">
    <property type="entry name" value="HIS_KIN"/>
    <property type="match status" value="1"/>
</dbReference>
<dbReference type="InterPro" id="IPR036890">
    <property type="entry name" value="HATPase_C_sf"/>
</dbReference>
<evidence type="ECO:0000256" key="7">
    <source>
        <dbReference type="SAM" id="Phobius"/>
    </source>
</evidence>
<organism evidence="11 12">
    <name type="scientific">Reichenbachiella ulvae</name>
    <dbReference type="NCBI Taxonomy" id="2980104"/>
    <lineage>
        <taxon>Bacteria</taxon>
        <taxon>Pseudomonadati</taxon>
        <taxon>Bacteroidota</taxon>
        <taxon>Cytophagia</taxon>
        <taxon>Cytophagales</taxon>
        <taxon>Reichenbachiellaceae</taxon>
        <taxon>Reichenbachiella</taxon>
    </lineage>
</organism>
<evidence type="ECO:0000259" key="9">
    <source>
        <dbReference type="PROSITE" id="PS50109"/>
    </source>
</evidence>
<dbReference type="SUPFAM" id="SSF47384">
    <property type="entry name" value="Homodimeric domain of signal transducing histidine kinase"/>
    <property type="match status" value="1"/>
</dbReference>
<keyword evidence="4" id="KW-0805">Transcription regulation</keyword>
<keyword evidence="7" id="KW-1133">Transmembrane helix</keyword>
<evidence type="ECO:0000313" key="12">
    <source>
        <dbReference type="Proteomes" id="UP001300692"/>
    </source>
</evidence>
<dbReference type="Pfam" id="PF12833">
    <property type="entry name" value="HTH_18"/>
    <property type="match status" value="1"/>
</dbReference>
<dbReference type="Gene3D" id="3.40.50.2300">
    <property type="match status" value="1"/>
</dbReference>
<dbReference type="InterPro" id="IPR036097">
    <property type="entry name" value="HisK_dim/P_sf"/>
</dbReference>
<dbReference type="InterPro" id="IPR011110">
    <property type="entry name" value="Reg_prop"/>
</dbReference>
<keyword evidence="11" id="KW-0547">Nucleotide-binding</keyword>
<dbReference type="SMART" id="SM00448">
    <property type="entry name" value="REC"/>
    <property type="match status" value="1"/>
</dbReference>
<feature type="domain" description="Response regulatory" evidence="10">
    <location>
        <begin position="1094"/>
        <end position="1209"/>
    </location>
</feature>
<dbReference type="SUPFAM" id="SSF101898">
    <property type="entry name" value="NHL repeat"/>
    <property type="match status" value="1"/>
</dbReference>
<dbReference type="Pfam" id="PF07495">
    <property type="entry name" value="Y_Y_Y"/>
    <property type="match status" value="1"/>
</dbReference>
<dbReference type="EC" id="2.7.13.3" evidence="2"/>
<dbReference type="InterPro" id="IPR011006">
    <property type="entry name" value="CheY-like_superfamily"/>
</dbReference>
<dbReference type="CDD" id="cd16922">
    <property type="entry name" value="HATPase_EvgS-ArcB-TorS-like"/>
    <property type="match status" value="1"/>
</dbReference>
<dbReference type="CDD" id="cd00082">
    <property type="entry name" value="HisKA"/>
    <property type="match status" value="1"/>
</dbReference>
<dbReference type="Pfam" id="PF00072">
    <property type="entry name" value="Response_reg"/>
    <property type="match status" value="1"/>
</dbReference>
<dbReference type="Pfam" id="PF00512">
    <property type="entry name" value="HisKA"/>
    <property type="match status" value="1"/>
</dbReference>
<dbReference type="Gene3D" id="2.130.10.10">
    <property type="entry name" value="YVTN repeat-like/Quinoprotein amine dehydrogenase"/>
    <property type="match status" value="3"/>
</dbReference>
<dbReference type="InterPro" id="IPR001789">
    <property type="entry name" value="Sig_transdc_resp-reg_receiver"/>
</dbReference>
<keyword evidence="12" id="KW-1185">Reference proteome</keyword>
<keyword evidence="5" id="KW-0804">Transcription</keyword>
<feature type="modified residue" description="4-aspartylphosphate" evidence="6">
    <location>
        <position position="1142"/>
    </location>
</feature>
<feature type="transmembrane region" description="Helical" evidence="7">
    <location>
        <begin position="776"/>
        <end position="793"/>
    </location>
</feature>
<proteinExistence type="predicted"/>
<reference evidence="11 12" key="1">
    <citation type="submission" date="2022-10" db="EMBL/GenBank/DDBJ databases">
        <title>Comparative genomics and taxonomic characterization of three novel marine species of genus Reichenbachiella exhibiting antioxidant and polysaccharide degradation activities.</title>
        <authorList>
            <person name="Muhammad N."/>
            <person name="Lee Y.-J."/>
            <person name="Ko J."/>
            <person name="Kim S.-G."/>
        </authorList>
    </citation>
    <scope>NUCLEOTIDE SEQUENCE [LARGE SCALE GENOMIC DNA]</scope>
    <source>
        <strain evidence="11 12">ABR2-5</strain>
    </source>
</reference>
<dbReference type="Gene3D" id="1.10.10.60">
    <property type="entry name" value="Homeodomain-like"/>
    <property type="match status" value="1"/>
</dbReference>
<dbReference type="InterPro" id="IPR013783">
    <property type="entry name" value="Ig-like_fold"/>
</dbReference>
<dbReference type="SUPFAM" id="SSF63829">
    <property type="entry name" value="Calcium-dependent phosphotriesterase"/>
    <property type="match status" value="1"/>
</dbReference>
<dbReference type="GO" id="GO:0005524">
    <property type="term" value="F:ATP binding"/>
    <property type="evidence" value="ECO:0007669"/>
    <property type="project" value="UniProtKB-KW"/>
</dbReference>
<dbReference type="PROSITE" id="PS50110">
    <property type="entry name" value="RESPONSE_REGULATORY"/>
    <property type="match status" value="1"/>
</dbReference>
<keyword evidence="11" id="KW-0067">ATP-binding</keyword>
<comment type="caution">
    <text evidence="11">The sequence shown here is derived from an EMBL/GenBank/DDBJ whole genome shotgun (WGS) entry which is preliminary data.</text>
</comment>
<dbReference type="Gene3D" id="2.60.40.10">
    <property type="entry name" value="Immunoglobulins"/>
    <property type="match status" value="1"/>
</dbReference>
<dbReference type="Gene3D" id="3.30.565.10">
    <property type="entry name" value="Histidine kinase-like ATPase, C-terminal domain"/>
    <property type="match status" value="1"/>
</dbReference>
<dbReference type="SMART" id="SM00387">
    <property type="entry name" value="HATPase_c"/>
    <property type="match status" value="1"/>
</dbReference>
<dbReference type="RefSeq" id="WP_264137852.1">
    <property type="nucleotide sequence ID" value="NZ_JAOYOD010000001.1"/>
</dbReference>
<keyword evidence="7" id="KW-0812">Transmembrane</keyword>
<dbReference type="InterPro" id="IPR018060">
    <property type="entry name" value="HTH_AraC"/>
</dbReference>
<dbReference type="PANTHER" id="PTHR43547">
    <property type="entry name" value="TWO-COMPONENT HISTIDINE KINASE"/>
    <property type="match status" value="1"/>
</dbReference>
<dbReference type="InterPro" id="IPR003661">
    <property type="entry name" value="HisK_dim/P_dom"/>
</dbReference>
<sequence>MSKIFLGYLLFFSLSLSAQELYFSTLSIRDGLPSNIISGVEQDQYDFIWISTSSGLARYDGNKFTVLKKGEGEKSLPNNELTTIAAVGDYLYVGSWDGLAKVNIKTFEASRVDIDNIKTIRVIHKGKNGILWIGTAKGLVRYQLENGKFKIFNQEQNGLSHNMVRSIYEEENGTVWVGTYDGLNYLKKGHEQFHPMELPAPIDSDLKNQLVLDIKPSINHDPNLWVGTEMGLYRVSTNNLKSYPFTNYNDTFSNPVIKHIHTDEEGKLWLGTDFGLNIFDPILKSNSTHFHNPQLPYSIANNVVWQIFEDKNGVLWFATSNGLSRVNKYGNFYQINDISYESDGQFIGNQIKDLLTDSQGNYWMATQHGVIQMNAKNGKKRIFNTESIPRLLLDNVSTLEEDQYGNIWIGTAGGINIWNPKTQIMKTIRSNSKNGLNSNYIGNFSQEPDGTLWVSAWQGALYRIEGNSLEPENITFTSVQSLESGPEKHVYGAPYIWVVEYDKLYRIHPETMETKPMSTFNQAVSNKMIYTLYYSQNEEIWAGTLNGLIQFSLTNDKVTLHPIMTGNDEIVTSITEDLNGGIWSVTNSSIQRLNPEDGQIEIFPLDNNIPIKSFSFGCVSRTSQGEIIFGGDNGFIQFAPDQAKLQPTQPAVYITDLEINNRPVQIGENIGGRTLLNQDISFVPSLELDYNERSFTLQFSSLDYWQPDQNLYKYRLEGYEEAWHQVSGTKNLAIYSNVVPGKYTFHVRAINQYGQNSDSATQLAIVVHPPLLLRPYFIALYVILIIALIYYGLKTYSARVNLKNELKIARLEMEHAEEIERTKENFFTNISHELRTPISLILPPLHQIQKKHKLDPESTNLIDLAEKNSVRLLKLVNQILDFNKIEYDTLQIKVHEVEMVHFCREVFEMFSDKAKRHEIRFELKKDIEEINAWIDTEKLETVLFNLLSNAFKFTSNKGTITLKLSKLDINEDFKNGALRIEVCDTGVGIDPKDQDRIFERFYQAEDGKRKESGSGIGLTLAAEFVDLHHGNIKVESEPGKGTAFTVDIPLGKDHLPVDSIQANEEIELRATPSVHGRQHGSKLYQLDLVSEKPMVLIIDDNTDIIDFVRSSLGHKYNLVIAENGQEGLIKANRFMPQVIISDIMMPVMDGITFCKKIKENPKTSQTAVILLTAKSLTAHKIEGIKIGADAYLTKPFEIELLEAHIDQLIQRKEELTRYFKDELISVPVESDVTKNEDNVFVKRVMDIIEANISNSDLSVEMISEEMAMSSTHLYRKLKAITNHSAKEIIQKYRLKKASLLLQNKEGNITEIVYQTGFNSLSYFSRCFKSEFGTSPKKYQERFRKG</sequence>
<dbReference type="SUPFAM" id="SSF46689">
    <property type="entry name" value="Homeodomain-like"/>
    <property type="match status" value="1"/>
</dbReference>
<dbReference type="InterPro" id="IPR009057">
    <property type="entry name" value="Homeodomain-like_sf"/>
</dbReference>
<dbReference type="PANTHER" id="PTHR43547:SF2">
    <property type="entry name" value="HYBRID SIGNAL TRANSDUCTION HISTIDINE KINASE C"/>
    <property type="match status" value="1"/>
</dbReference>
<evidence type="ECO:0000256" key="2">
    <source>
        <dbReference type="ARBA" id="ARBA00012438"/>
    </source>
</evidence>
<evidence type="ECO:0000256" key="6">
    <source>
        <dbReference type="PROSITE-ProRule" id="PRU00169"/>
    </source>
</evidence>
<dbReference type="SMART" id="SM00388">
    <property type="entry name" value="HisKA"/>
    <property type="match status" value="1"/>
</dbReference>
<keyword evidence="7" id="KW-0472">Membrane</keyword>
<dbReference type="SMART" id="SM00342">
    <property type="entry name" value="HTH_ARAC"/>
    <property type="match status" value="1"/>
</dbReference>
<name>A0ABT3CTI2_9BACT</name>
<gene>
    <name evidence="11" type="ORF">N7U62_10145</name>
</gene>
<dbReference type="InterPro" id="IPR004358">
    <property type="entry name" value="Sig_transdc_His_kin-like_C"/>
</dbReference>
<keyword evidence="3 6" id="KW-0597">Phosphoprotein</keyword>
<accession>A0ABT3CTI2</accession>
<dbReference type="EMBL" id="JAOYOD010000001">
    <property type="protein sequence ID" value="MCV9387025.1"/>
    <property type="molecule type" value="Genomic_DNA"/>
</dbReference>
<evidence type="ECO:0000259" key="10">
    <source>
        <dbReference type="PROSITE" id="PS50110"/>
    </source>
</evidence>
<evidence type="ECO:0000256" key="4">
    <source>
        <dbReference type="ARBA" id="ARBA00023015"/>
    </source>
</evidence>